<dbReference type="EMBL" id="DSYQ01000010">
    <property type="protein sequence ID" value="HGT71112.1"/>
    <property type="molecule type" value="Genomic_DNA"/>
</dbReference>
<organism evidence="1">
    <name type="scientific">candidate division CPR3 bacterium</name>
    <dbReference type="NCBI Taxonomy" id="2268181"/>
    <lineage>
        <taxon>Bacteria</taxon>
        <taxon>Bacteria division CPR3</taxon>
    </lineage>
</organism>
<accession>A0A7C4M3A6</accession>
<reference evidence="1" key="1">
    <citation type="journal article" date="2020" name="mSystems">
        <title>Genome- and Community-Level Interaction Insights into Carbon Utilization and Element Cycling Functions of Hydrothermarchaeota in Hydrothermal Sediment.</title>
        <authorList>
            <person name="Zhou Z."/>
            <person name="Liu Y."/>
            <person name="Xu W."/>
            <person name="Pan J."/>
            <person name="Luo Z.H."/>
            <person name="Li M."/>
        </authorList>
    </citation>
    <scope>NUCLEOTIDE SEQUENCE [LARGE SCALE GENOMIC DNA]</scope>
    <source>
        <strain evidence="1">SpSt-579</strain>
    </source>
</reference>
<evidence type="ECO:0000313" key="1">
    <source>
        <dbReference type="EMBL" id="HGT71112.1"/>
    </source>
</evidence>
<comment type="caution">
    <text evidence="1">The sequence shown here is derived from an EMBL/GenBank/DDBJ whole genome shotgun (WGS) entry which is preliminary data.</text>
</comment>
<proteinExistence type="predicted"/>
<name>A0A7C4M3A6_UNCC3</name>
<sequence length="88" mass="9794">MPRKKMPKVLQHGICFEGNKKDLIGESAHCICGNISQVTSEKQIEYEELSLVMGEKRVTAKKWPSIECPECGLPAFINPPSSLFSSQD</sequence>
<dbReference type="AlphaFoldDB" id="A0A7C4M3A6"/>
<gene>
    <name evidence="1" type="ORF">ENT43_02525</name>
</gene>
<protein>
    <submittedName>
        <fullName evidence="1">Uncharacterized protein</fullName>
    </submittedName>
</protein>